<dbReference type="OrthoDB" id="401329at2"/>
<keyword evidence="6 7" id="KW-0472">Membrane</keyword>
<organism evidence="8 9">
    <name type="scientific">Mycoplasmopsis gallopavonis</name>
    <dbReference type="NCBI Taxonomy" id="76629"/>
    <lineage>
        <taxon>Bacteria</taxon>
        <taxon>Bacillati</taxon>
        <taxon>Mycoplasmatota</taxon>
        <taxon>Mycoplasmoidales</taxon>
        <taxon>Metamycoplasmataceae</taxon>
        <taxon>Mycoplasmopsis</taxon>
    </lineage>
</organism>
<evidence type="ECO:0000256" key="6">
    <source>
        <dbReference type="ARBA" id="ARBA00023136"/>
    </source>
</evidence>
<name>A0A449AZ34_9BACT</name>
<feature type="transmembrane region" description="Helical" evidence="7">
    <location>
        <begin position="80"/>
        <end position="105"/>
    </location>
</feature>
<keyword evidence="5 7" id="KW-1133">Transmembrane helix</keyword>
<dbReference type="Pfam" id="PF02417">
    <property type="entry name" value="Chromate_transp"/>
    <property type="match status" value="1"/>
</dbReference>
<evidence type="ECO:0000256" key="3">
    <source>
        <dbReference type="ARBA" id="ARBA00022475"/>
    </source>
</evidence>
<evidence type="ECO:0000256" key="2">
    <source>
        <dbReference type="ARBA" id="ARBA00005262"/>
    </source>
</evidence>
<dbReference type="InterPro" id="IPR003370">
    <property type="entry name" value="Chromate_transpt"/>
</dbReference>
<reference evidence="8 9" key="1">
    <citation type="submission" date="2019-01" db="EMBL/GenBank/DDBJ databases">
        <authorList>
            <consortium name="Pathogen Informatics"/>
        </authorList>
    </citation>
    <scope>NUCLEOTIDE SEQUENCE [LARGE SCALE GENOMIC DNA]</scope>
    <source>
        <strain evidence="8 9">NCTC10186</strain>
    </source>
</reference>
<dbReference type="KEGG" id="mgal:NCTC10186_00254"/>
<gene>
    <name evidence="8" type="ORF">NCTC10186_00254</name>
</gene>
<feature type="transmembrane region" description="Helical" evidence="7">
    <location>
        <begin position="126"/>
        <end position="150"/>
    </location>
</feature>
<sequence>MISLLVALPFLVLISLIVFGGGQVFMPIFNWFWNLLANIFGTNIDEQKINQIFTVANSTPGVVSTKFAFYTGFLVANGSWWGYLAMFLTYLVFCLPAIFCIFFAMKYMNKFKENHFLKNLISIFKPLLAGIMLALAIQLLISIALPNYYFNKSVNLYFGKMNPSSTSSLTLQVFGGNDKLSQIRRICLYIYLPLAAFIALIALKFKVNLFLIIIINVLLAINLLGLLPEVIHLWN</sequence>
<feature type="transmembrane region" description="Helical" evidence="7">
    <location>
        <begin position="209"/>
        <end position="227"/>
    </location>
</feature>
<keyword evidence="4 7" id="KW-0812">Transmembrane</keyword>
<dbReference type="RefSeq" id="WP_119571823.1">
    <property type="nucleotide sequence ID" value="NZ_LR215031.1"/>
</dbReference>
<evidence type="ECO:0000256" key="5">
    <source>
        <dbReference type="ARBA" id="ARBA00022989"/>
    </source>
</evidence>
<proteinExistence type="inferred from homology"/>
<evidence type="ECO:0000313" key="9">
    <source>
        <dbReference type="Proteomes" id="UP000289862"/>
    </source>
</evidence>
<dbReference type="AlphaFoldDB" id="A0A449AZ34"/>
<accession>A0A449AZ34</accession>
<evidence type="ECO:0000256" key="7">
    <source>
        <dbReference type="SAM" id="Phobius"/>
    </source>
</evidence>
<evidence type="ECO:0000313" key="8">
    <source>
        <dbReference type="EMBL" id="VEU72783.1"/>
    </source>
</evidence>
<comment type="subcellular location">
    <subcellularLocation>
        <location evidence="1">Cell membrane</location>
        <topology evidence="1">Multi-pass membrane protein</topology>
    </subcellularLocation>
</comment>
<keyword evidence="3" id="KW-1003">Cell membrane</keyword>
<protein>
    <submittedName>
        <fullName evidence="8">Chromate transporter</fullName>
    </submittedName>
</protein>
<dbReference type="EMBL" id="LR215031">
    <property type="protein sequence ID" value="VEU72783.1"/>
    <property type="molecule type" value="Genomic_DNA"/>
</dbReference>
<dbReference type="Proteomes" id="UP000289862">
    <property type="component" value="Chromosome"/>
</dbReference>
<dbReference type="GO" id="GO:0005886">
    <property type="term" value="C:plasma membrane"/>
    <property type="evidence" value="ECO:0007669"/>
    <property type="project" value="UniProtKB-SubCell"/>
</dbReference>
<feature type="transmembrane region" description="Helical" evidence="7">
    <location>
        <begin position="186"/>
        <end position="203"/>
    </location>
</feature>
<keyword evidence="9" id="KW-1185">Reference proteome</keyword>
<comment type="similarity">
    <text evidence="2">Belongs to the chromate ion transporter (CHR) (TC 2.A.51) family.</text>
</comment>
<dbReference type="GO" id="GO:0015109">
    <property type="term" value="F:chromate transmembrane transporter activity"/>
    <property type="evidence" value="ECO:0007669"/>
    <property type="project" value="InterPro"/>
</dbReference>
<evidence type="ECO:0000256" key="4">
    <source>
        <dbReference type="ARBA" id="ARBA00022692"/>
    </source>
</evidence>
<evidence type="ECO:0000256" key="1">
    <source>
        <dbReference type="ARBA" id="ARBA00004651"/>
    </source>
</evidence>